<name>A0A1X1H635_STROR</name>
<dbReference type="PANTHER" id="PTHR32182">
    <property type="entry name" value="DNA REPLICATION AND REPAIR PROTEIN RECF"/>
    <property type="match status" value="1"/>
</dbReference>
<evidence type="ECO:0000313" key="2">
    <source>
        <dbReference type="Proteomes" id="UP000193669"/>
    </source>
</evidence>
<dbReference type="PANTHER" id="PTHR32182:SF22">
    <property type="entry name" value="ATP-DEPENDENT ENDONUCLEASE, OLD FAMILY-RELATED"/>
    <property type="match status" value="1"/>
</dbReference>
<dbReference type="Proteomes" id="UP000193669">
    <property type="component" value="Unassembled WGS sequence"/>
</dbReference>
<evidence type="ECO:0000313" key="1">
    <source>
        <dbReference type="EMBL" id="ORO54557.1"/>
    </source>
</evidence>
<reference evidence="1 2" key="1">
    <citation type="journal article" date="2016" name="Eur. J. Clin. Microbiol. Infect. Dis.">
        <title>Whole genome sequencing as a tool for phylogenetic analysis of clinical strains of Mitis group streptococci.</title>
        <authorList>
            <person name="Rasmussen L.H."/>
            <person name="Dargis R."/>
            <person name="Hojholt K."/>
            <person name="Christensen J.J."/>
            <person name="Skovgaard O."/>
            <person name="Justesen U.S."/>
            <person name="Rosenvinge F.S."/>
            <person name="Moser C."/>
            <person name="Lukjancenko O."/>
            <person name="Rasmussen S."/>
            <person name="Nielsen X.C."/>
        </authorList>
    </citation>
    <scope>NUCLEOTIDE SEQUENCE [LARGE SCALE GENOMIC DNA]</scope>
    <source>
        <strain evidence="1 2">RH_57980_07</strain>
    </source>
</reference>
<evidence type="ECO:0008006" key="3">
    <source>
        <dbReference type="Google" id="ProtNLM"/>
    </source>
</evidence>
<sequence>MRIKIEKYVNINNVDLEFSNPMNILIGDNGTGKTLLLEAYSKINDTIISHLNSKNNFISTIVENSDINVKIISKESDNNYRYQLSFADISEVEKLFEIGVQKLKDEIEEKLRTDVLYEKLSMDGLLIEFRHIEELINFSEEITGSIKSNSGNSANNFISIEDSEGYYIELKNKDIRYKRYLYESNLNQIKKSLNTDPFKYLLKSFKIIIAEIIKNKFLVINKIFNITYIPSERVYSMSKNLEKMFLENQILRYSEQKFMQDYEEAKEVKQFLTELSEEDDYISEEFKELIGGTLNFDDGEVISLTDDLGVEIPREFFSTKQNKLQSLHILEQYPKIFERVFRSDSRKLLIIEEPEAHLSIKSILGMFKYLKHLSKYYRIVIATHSDIMLTLVNNWYLDSPSKNIVGGWELLDSKSENNSKYMLTKLELGDYGLISEFMNEQLLLLQRMTLESQQNLNYLEE</sequence>
<dbReference type="RefSeq" id="WP_084878559.1">
    <property type="nucleotide sequence ID" value="NZ_NCUK01000013.1"/>
</dbReference>
<gene>
    <name evidence="1" type="ORF">B7721_08395</name>
</gene>
<dbReference type="AlphaFoldDB" id="A0A1X1H635"/>
<dbReference type="SUPFAM" id="SSF52540">
    <property type="entry name" value="P-loop containing nucleoside triphosphate hydrolases"/>
    <property type="match status" value="1"/>
</dbReference>
<dbReference type="EMBL" id="NCUK01000013">
    <property type="protein sequence ID" value="ORO54557.1"/>
    <property type="molecule type" value="Genomic_DNA"/>
</dbReference>
<dbReference type="GO" id="GO:0006302">
    <property type="term" value="P:double-strand break repair"/>
    <property type="evidence" value="ECO:0007669"/>
    <property type="project" value="TreeGrafter"/>
</dbReference>
<dbReference type="InterPro" id="IPR027417">
    <property type="entry name" value="P-loop_NTPase"/>
</dbReference>
<dbReference type="Gene3D" id="3.40.50.300">
    <property type="entry name" value="P-loop containing nucleotide triphosphate hydrolases"/>
    <property type="match status" value="1"/>
</dbReference>
<dbReference type="GO" id="GO:0000731">
    <property type="term" value="P:DNA synthesis involved in DNA repair"/>
    <property type="evidence" value="ECO:0007669"/>
    <property type="project" value="TreeGrafter"/>
</dbReference>
<accession>A0A1X1H635</accession>
<organism evidence="1 2">
    <name type="scientific">Streptococcus oralis subsp. oralis</name>
    <dbReference type="NCBI Taxonomy" id="1891914"/>
    <lineage>
        <taxon>Bacteria</taxon>
        <taxon>Bacillati</taxon>
        <taxon>Bacillota</taxon>
        <taxon>Bacilli</taxon>
        <taxon>Lactobacillales</taxon>
        <taxon>Streptococcaceae</taxon>
        <taxon>Streptococcus</taxon>
    </lineage>
</organism>
<comment type="caution">
    <text evidence="1">The sequence shown here is derived from an EMBL/GenBank/DDBJ whole genome shotgun (WGS) entry which is preliminary data.</text>
</comment>
<proteinExistence type="predicted"/>
<protein>
    <recommendedName>
        <fullName evidence="3">AAA domain-containing protein</fullName>
    </recommendedName>
</protein>